<evidence type="ECO:0000313" key="2">
    <source>
        <dbReference type="EMBL" id="AKU91250.1"/>
    </source>
</evidence>
<dbReference type="Proteomes" id="UP000055590">
    <property type="component" value="Chromosome"/>
</dbReference>
<dbReference type="KEGG" id="vin:AKJ08_1637"/>
<reference evidence="2 3" key="1">
    <citation type="submission" date="2015-08" db="EMBL/GenBank/DDBJ databases">
        <authorList>
            <person name="Babu N.S."/>
            <person name="Beckwith C.J."/>
            <person name="Beseler K.G."/>
            <person name="Brison A."/>
            <person name="Carone J.V."/>
            <person name="Caskin T.P."/>
            <person name="Diamond M."/>
            <person name="Durham M.E."/>
            <person name="Foxe J.M."/>
            <person name="Go M."/>
            <person name="Henderson B.A."/>
            <person name="Jones I.B."/>
            <person name="McGettigan J.A."/>
            <person name="Micheletti S.J."/>
            <person name="Nasrallah M.E."/>
            <person name="Ortiz D."/>
            <person name="Piller C.R."/>
            <person name="Privatt S.R."/>
            <person name="Schneider S.L."/>
            <person name="Sharp S."/>
            <person name="Smith T.C."/>
            <person name="Stanton J.D."/>
            <person name="Ullery H.E."/>
            <person name="Wilson R.J."/>
            <person name="Serrano M.G."/>
            <person name="Buck G."/>
            <person name="Lee V."/>
            <person name="Wang Y."/>
            <person name="Carvalho R."/>
            <person name="Voegtly L."/>
            <person name="Shi R."/>
            <person name="Duckworth R."/>
            <person name="Johnson A."/>
            <person name="Loviza R."/>
            <person name="Walstead R."/>
            <person name="Shah Z."/>
            <person name="Kiflezghi M."/>
            <person name="Wade K."/>
            <person name="Ball S.L."/>
            <person name="Bradley K.W."/>
            <person name="Asai D.J."/>
            <person name="Bowman C.A."/>
            <person name="Russell D.A."/>
            <person name="Pope W.H."/>
            <person name="Jacobs-Sera D."/>
            <person name="Hendrix R.W."/>
            <person name="Hatfull G.F."/>
        </authorList>
    </citation>
    <scope>NUCLEOTIDE SEQUENCE [LARGE SCALE GENOMIC DNA]</scope>
    <source>
        <strain evidence="2 3">DSM 27710</strain>
    </source>
</reference>
<sequence length="373" mass="41555">MNLEPQPKPVSGCRAVLPTFELTRYIEERFSARVASIEPMKTKAGGKGFGYGALHRIVLEGTPERALVLHRGGSCGFGHDTLADRASSVLLAYETDNELPAHVRAIDVGAIDREGRLTSLEGTRDFFVLTEYAEGVPYFLELQRASTRERPLLPELDHLDALASYLARIHADRGSSAEAYVRRTRDTFGGSEGIAGLLDSYDGRDLTGFASPSILVDIERRCVGWRARLKACSRRLCRVHGDFHPWNILFDGPALSLVDRSRGEWGEAADDVAALTTNFLYFALLARGRFAGSMRALWTRFFLRYEEATDDADLGLMLPPFFVWRALVLASPVWYPGVPTAVRRTLFRFIDRVLDVDRFDPLAIDSLVDRAAA</sequence>
<proteinExistence type="predicted"/>
<dbReference type="OrthoDB" id="9797603at2"/>
<dbReference type="EMBL" id="CP012332">
    <property type="protein sequence ID" value="AKU91250.1"/>
    <property type="molecule type" value="Genomic_DNA"/>
</dbReference>
<dbReference type="AlphaFoldDB" id="A0A0K1PCL0"/>
<dbReference type="SUPFAM" id="SSF56112">
    <property type="entry name" value="Protein kinase-like (PK-like)"/>
    <property type="match status" value="1"/>
</dbReference>
<dbReference type="Gene3D" id="3.90.1200.10">
    <property type="match status" value="1"/>
</dbReference>
<organism evidence="2 3">
    <name type="scientific">Vulgatibacter incomptus</name>
    <dbReference type="NCBI Taxonomy" id="1391653"/>
    <lineage>
        <taxon>Bacteria</taxon>
        <taxon>Pseudomonadati</taxon>
        <taxon>Myxococcota</taxon>
        <taxon>Myxococcia</taxon>
        <taxon>Myxococcales</taxon>
        <taxon>Cystobacterineae</taxon>
        <taxon>Vulgatibacteraceae</taxon>
        <taxon>Vulgatibacter</taxon>
    </lineage>
</organism>
<dbReference type="RefSeq" id="WP_050725591.1">
    <property type="nucleotide sequence ID" value="NZ_CP012332.1"/>
</dbReference>
<dbReference type="InterPro" id="IPR011009">
    <property type="entry name" value="Kinase-like_dom_sf"/>
</dbReference>
<gene>
    <name evidence="2" type="ORF">AKJ08_1637</name>
</gene>
<evidence type="ECO:0000313" key="3">
    <source>
        <dbReference type="Proteomes" id="UP000055590"/>
    </source>
</evidence>
<dbReference type="InterPro" id="IPR002575">
    <property type="entry name" value="Aminoglycoside_PTrfase"/>
</dbReference>
<name>A0A0K1PCL0_9BACT</name>
<protein>
    <recommendedName>
        <fullName evidence="1">Aminoglycoside phosphotransferase domain-containing protein</fullName>
    </recommendedName>
</protein>
<dbReference type="Pfam" id="PF01636">
    <property type="entry name" value="APH"/>
    <property type="match status" value="1"/>
</dbReference>
<feature type="domain" description="Aminoglycoside phosphotransferase" evidence="1">
    <location>
        <begin position="157"/>
        <end position="278"/>
    </location>
</feature>
<accession>A0A0K1PCL0</accession>
<dbReference type="STRING" id="1391653.AKJ08_1637"/>
<keyword evidence="3" id="KW-1185">Reference proteome</keyword>
<evidence type="ECO:0000259" key="1">
    <source>
        <dbReference type="Pfam" id="PF01636"/>
    </source>
</evidence>